<organism evidence="1 2">
    <name type="scientific">Carpinus fangiana</name>
    <dbReference type="NCBI Taxonomy" id="176857"/>
    <lineage>
        <taxon>Eukaryota</taxon>
        <taxon>Viridiplantae</taxon>
        <taxon>Streptophyta</taxon>
        <taxon>Embryophyta</taxon>
        <taxon>Tracheophyta</taxon>
        <taxon>Spermatophyta</taxon>
        <taxon>Magnoliopsida</taxon>
        <taxon>eudicotyledons</taxon>
        <taxon>Gunneridae</taxon>
        <taxon>Pentapetalae</taxon>
        <taxon>rosids</taxon>
        <taxon>fabids</taxon>
        <taxon>Fagales</taxon>
        <taxon>Betulaceae</taxon>
        <taxon>Carpinus</taxon>
    </lineage>
</organism>
<dbReference type="EMBL" id="CM017325">
    <property type="protein sequence ID" value="KAE8054992.1"/>
    <property type="molecule type" value="Genomic_DNA"/>
</dbReference>
<dbReference type="PANTHER" id="PTHR34796:SF1">
    <property type="entry name" value="EXPRESSED PROTEIN"/>
    <property type="match status" value="1"/>
</dbReference>
<reference evidence="1 2" key="1">
    <citation type="submission" date="2019-06" db="EMBL/GenBank/DDBJ databases">
        <title>A chromosomal-level reference genome of Carpinus fangiana (Coryloideae, Betulaceae).</title>
        <authorList>
            <person name="Yang X."/>
            <person name="Wang Z."/>
            <person name="Zhang L."/>
            <person name="Hao G."/>
            <person name="Liu J."/>
            <person name="Yang Y."/>
        </authorList>
    </citation>
    <scope>NUCLEOTIDE SEQUENCE [LARGE SCALE GENOMIC DNA]</scope>
    <source>
        <strain evidence="1">Cfa_2016G</strain>
        <tissue evidence="1">Leaf</tissue>
    </source>
</reference>
<dbReference type="Proteomes" id="UP000327013">
    <property type="component" value="Chromosome 5"/>
</dbReference>
<evidence type="ECO:0000313" key="1">
    <source>
        <dbReference type="EMBL" id="KAE8054992.1"/>
    </source>
</evidence>
<sequence>MMERDVEYYFFNSWIFAGTDDLCLAMDQSERSYQLLGSYGAGQHLYSLQSNPDQIMYIVFCPQRSYAASTPPKVKASAP</sequence>
<keyword evidence="2" id="KW-1185">Reference proteome</keyword>
<proteinExistence type="predicted"/>
<evidence type="ECO:0000313" key="2">
    <source>
        <dbReference type="Proteomes" id="UP000327013"/>
    </source>
</evidence>
<accession>A0A5N6R222</accession>
<protein>
    <submittedName>
        <fullName evidence="1">Uncharacterized protein</fullName>
    </submittedName>
</protein>
<dbReference type="InterPro" id="IPR005500">
    <property type="entry name" value="DUF309"/>
</dbReference>
<dbReference type="AlphaFoldDB" id="A0A5N6R222"/>
<dbReference type="PANTHER" id="PTHR34796">
    <property type="entry name" value="EXPRESSED PROTEIN"/>
    <property type="match status" value="1"/>
</dbReference>
<name>A0A5N6R222_9ROSI</name>
<gene>
    <name evidence="1" type="ORF">FH972_011867</name>
</gene>
<dbReference type="OrthoDB" id="2020115at2759"/>